<evidence type="ECO:0000259" key="4">
    <source>
        <dbReference type="PROSITE" id="PS50004"/>
    </source>
</evidence>
<dbReference type="Pfam" id="PF00168">
    <property type="entry name" value="C2"/>
    <property type="match status" value="1"/>
</dbReference>
<feature type="compositionally biased region" description="Polar residues" evidence="3">
    <location>
        <begin position="15"/>
        <end position="26"/>
    </location>
</feature>
<dbReference type="SUPFAM" id="SSF49562">
    <property type="entry name" value="C2 domain (Calcium/lipid-binding domain, CaLB)"/>
    <property type="match status" value="1"/>
</dbReference>
<feature type="region of interest" description="Disordered" evidence="3">
    <location>
        <begin position="194"/>
        <end position="227"/>
    </location>
</feature>
<dbReference type="InterPro" id="IPR001565">
    <property type="entry name" value="Synaptotagmin"/>
</dbReference>
<feature type="region of interest" description="Disordered" evidence="3">
    <location>
        <begin position="1"/>
        <end position="26"/>
    </location>
</feature>
<keyword evidence="6" id="KW-1185">Reference proteome</keyword>
<keyword evidence="1" id="KW-0479">Metal-binding</keyword>
<accession>A0ABD2QDU2</accession>
<dbReference type="PRINTS" id="PR00360">
    <property type="entry name" value="C2DOMAIN"/>
</dbReference>
<dbReference type="EMBL" id="JBJKFK010000365">
    <property type="protein sequence ID" value="KAL3317563.1"/>
    <property type="molecule type" value="Genomic_DNA"/>
</dbReference>
<dbReference type="InterPro" id="IPR043566">
    <property type="entry name" value="Rabphilin/DOC2/Noc2"/>
</dbReference>
<dbReference type="PRINTS" id="PR00399">
    <property type="entry name" value="SYNAPTOTAGMN"/>
</dbReference>
<feature type="non-terminal residue" evidence="5">
    <location>
        <position position="445"/>
    </location>
</feature>
<dbReference type="CDD" id="cd04031">
    <property type="entry name" value="C2A_RIM1alpha"/>
    <property type="match status" value="1"/>
</dbReference>
<proteinExistence type="predicted"/>
<keyword evidence="2" id="KW-0677">Repeat</keyword>
<evidence type="ECO:0000313" key="5">
    <source>
        <dbReference type="EMBL" id="KAL3317563.1"/>
    </source>
</evidence>
<evidence type="ECO:0000313" key="6">
    <source>
        <dbReference type="Proteomes" id="UP001626550"/>
    </source>
</evidence>
<evidence type="ECO:0000256" key="1">
    <source>
        <dbReference type="ARBA" id="ARBA00022723"/>
    </source>
</evidence>
<comment type="caution">
    <text evidence="5">The sequence shown here is derived from an EMBL/GenBank/DDBJ whole genome shotgun (WGS) entry which is preliminary data.</text>
</comment>
<feature type="domain" description="C2" evidence="4">
    <location>
        <begin position="292"/>
        <end position="416"/>
    </location>
</feature>
<dbReference type="InterPro" id="IPR035892">
    <property type="entry name" value="C2_domain_sf"/>
</dbReference>
<dbReference type="PANTHER" id="PTHR45729:SF6">
    <property type="entry name" value="RABPHILIN, ISOFORM A"/>
    <property type="match status" value="1"/>
</dbReference>
<dbReference type="GO" id="GO:0046872">
    <property type="term" value="F:metal ion binding"/>
    <property type="evidence" value="ECO:0007669"/>
    <property type="project" value="UniProtKB-KW"/>
</dbReference>
<dbReference type="Gene3D" id="2.60.40.150">
    <property type="entry name" value="C2 domain"/>
    <property type="match status" value="1"/>
</dbReference>
<evidence type="ECO:0000256" key="2">
    <source>
        <dbReference type="ARBA" id="ARBA00022737"/>
    </source>
</evidence>
<dbReference type="PROSITE" id="PS50004">
    <property type="entry name" value="C2"/>
    <property type="match status" value="1"/>
</dbReference>
<dbReference type="InterPro" id="IPR000008">
    <property type="entry name" value="C2_dom"/>
</dbReference>
<feature type="compositionally biased region" description="Polar residues" evidence="3">
    <location>
        <begin position="210"/>
        <end position="226"/>
    </location>
</feature>
<reference evidence="5 6" key="1">
    <citation type="submission" date="2024-11" db="EMBL/GenBank/DDBJ databases">
        <title>Adaptive evolution of stress response genes in parasites aligns with host niche diversity.</title>
        <authorList>
            <person name="Hahn C."/>
            <person name="Resl P."/>
        </authorList>
    </citation>
    <scope>NUCLEOTIDE SEQUENCE [LARGE SCALE GENOMIC DNA]</scope>
    <source>
        <strain evidence="5">EGGRZ-B1_66</strain>
        <tissue evidence="5">Body</tissue>
    </source>
</reference>
<dbReference type="Proteomes" id="UP001626550">
    <property type="component" value="Unassembled WGS sequence"/>
</dbReference>
<protein>
    <recommendedName>
        <fullName evidence="4">C2 domain-containing protein</fullName>
    </recommendedName>
</protein>
<organism evidence="5 6">
    <name type="scientific">Cichlidogyrus casuarinus</name>
    <dbReference type="NCBI Taxonomy" id="1844966"/>
    <lineage>
        <taxon>Eukaryota</taxon>
        <taxon>Metazoa</taxon>
        <taxon>Spiralia</taxon>
        <taxon>Lophotrochozoa</taxon>
        <taxon>Platyhelminthes</taxon>
        <taxon>Monogenea</taxon>
        <taxon>Monopisthocotylea</taxon>
        <taxon>Dactylogyridea</taxon>
        <taxon>Ancyrocephalidae</taxon>
        <taxon>Cichlidogyrus</taxon>
    </lineage>
</organism>
<gene>
    <name evidence="5" type="ORF">Ciccas_003784</name>
</gene>
<evidence type="ECO:0000256" key="3">
    <source>
        <dbReference type="SAM" id="MobiDB-lite"/>
    </source>
</evidence>
<sequence length="445" mass="50092">MQISPCRRSEREYGQQHSTSKRGYQGKNSYCELSASNLIMPSAGHASLFTNRGAGYFEEEARAPGNVHHTAAHVHHPNTMQMAQANYPGMMPVMQTQPPLMMCEHHRQHHAAQLAMANQPPYGMVAGPASAPAMIQVAPTQPVPIAAPHYHPHHHYHHLPANMVPQATQQQFQHPHMGNGIQQQQQQLPNAYMKPPGQQMPQMRFPQPVPQQNARQLTSEPASNNVPGKVELASSVKSKASFEESDIHQPSAILDVGIRLDLAALLTSVYFMQALDPNPPAPQVIEADDDGPYGEIQLILSFDEYDQSLTVHIARAKNLRPMDLNGLADPFVKVRLHPDPTEDPDFNRQTKYIDNSLEPEWQQTMVFMNCLKKSLKKRVIEITVWDFDRLKTNDFMGQTLIHLNSDKFMDGQPHWFELHAMRDIIVPGLHPKNNTSNVNSAEYKK</sequence>
<dbReference type="PANTHER" id="PTHR45729">
    <property type="entry name" value="RABPHILIN, ISOFORM A"/>
    <property type="match status" value="1"/>
</dbReference>
<dbReference type="AlphaFoldDB" id="A0ABD2QDU2"/>
<dbReference type="SMART" id="SM00239">
    <property type="entry name" value="C2"/>
    <property type="match status" value="1"/>
</dbReference>
<name>A0ABD2QDU2_9PLAT</name>